<feature type="transmembrane region" description="Helical" evidence="1">
    <location>
        <begin position="160"/>
        <end position="180"/>
    </location>
</feature>
<evidence type="ECO:0000313" key="2">
    <source>
        <dbReference type="EMBL" id="MFD1003540.1"/>
    </source>
</evidence>
<feature type="transmembrane region" description="Helical" evidence="1">
    <location>
        <begin position="187"/>
        <end position="206"/>
    </location>
</feature>
<evidence type="ECO:0008006" key="4">
    <source>
        <dbReference type="Google" id="ProtNLM"/>
    </source>
</evidence>
<reference evidence="3" key="1">
    <citation type="journal article" date="2019" name="Int. J. Syst. Evol. Microbiol.">
        <title>The Global Catalogue of Microorganisms (GCM) 10K type strain sequencing project: providing services to taxonomists for standard genome sequencing and annotation.</title>
        <authorList>
            <consortium name="The Broad Institute Genomics Platform"/>
            <consortium name="The Broad Institute Genome Sequencing Center for Infectious Disease"/>
            <person name="Wu L."/>
            <person name="Ma J."/>
        </authorList>
    </citation>
    <scope>NUCLEOTIDE SEQUENCE [LARGE SCALE GENOMIC DNA]</scope>
    <source>
        <strain evidence="3">CCUG 58938</strain>
    </source>
</reference>
<dbReference type="RefSeq" id="WP_377586348.1">
    <property type="nucleotide sequence ID" value="NZ_JBHTKA010000016.1"/>
</dbReference>
<dbReference type="EMBL" id="JBHTKA010000016">
    <property type="protein sequence ID" value="MFD1003540.1"/>
    <property type="molecule type" value="Genomic_DNA"/>
</dbReference>
<protein>
    <recommendedName>
        <fullName evidence="4">PAP2 superfamily protein</fullName>
    </recommendedName>
</protein>
<feature type="transmembrane region" description="Helical" evidence="1">
    <location>
        <begin position="41"/>
        <end position="60"/>
    </location>
</feature>
<feature type="transmembrane region" description="Helical" evidence="1">
    <location>
        <begin position="7"/>
        <end position="29"/>
    </location>
</feature>
<feature type="transmembrane region" description="Helical" evidence="1">
    <location>
        <begin position="81"/>
        <end position="99"/>
    </location>
</feature>
<evidence type="ECO:0000256" key="1">
    <source>
        <dbReference type="SAM" id="Phobius"/>
    </source>
</evidence>
<sequence length="207" mass="23166">MNFIAKVISFVFHPLLMVTYLFALFALYFPIGLDPLKIETQWSFVLIIFAFTFLLPALNIGLLKLLGTIRSITMQDRRERVLPFTFIAILYVLITYLFYSRTGVSVNDNLFKFLLLGDALVVMAAVVTLFYKVSIHSLAAWGFLGIIVPLNTLSEDGSLFYPSLVAIVITGFIMSSRLLLHVHTTREVMVGSVLGLVTSLIGMSVLF</sequence>
<keyword evidence="1" id="KW-1133">Transmembrane helix</keyword>
<keyword evidence="1" id="KW-0812">Transmembrane</keyword>
<accession>A0ABW3KBA1</accession>
<feature type="transmembrane region" description="Helical" evidence="1">
    <location>
        <begin position="111"/>
        <end position="131"/>
    </location>
</feature>
<comment type="caution">
    <text evidence="2">The sequence shown here is derived from an EMBL/GenBank/DDBJ whole genome shotgun (WGS) entry which is preliminary data.</text>
</comment>
<feature type="transmembrane region" description="Helical" evidence="1">
    <location>
        <begin position="138"/>
        <end position="154"/>
    </location>
</feature>
<evidence type="ECO:0000313" key="3">
    <source>
        <dbReference type="Proteomes" id="UP001597112"/>
    </source>
</evidence>
<proteinExistence type="predicted"/>
<keyword evidence="3" id="KW-1185">Reference proteome</keyword>
<keyword evidence="1" id="KW-0472">Membrane</keyword>
<dbReference type="Proteomes" id="UP001597112">
    <property type="component" value="Unassembled WGS sequence"/>
</dbReference>
<name>A0ABW3KBA1_9BACT</name>
<organism evidence="2 3">
    <name type="scientific">Ohtaekwangia kribbensis</name>
    <dbReference type="NCBI Taxonomy" id="688913"/>
    <lineage>
        <taxon>Bacteria</taxon>
        <taxon>Pseudomonadati</taxon>
        <taxon>Bacteroidota</taxon>
        <taxon>Cytophagia</taxon>
        <taxon>Cytophagales</taxon>
        <taxon>Fulvivirgaceae</taxon>
        <taxon>Ohtaekwangia</taxon>
    </lineage>
</organism>
<gene>
    <name evidence="2" type="ORF">ACFQ21_29715</name>
</gene>